<evidence type="ECO:0000313" key="6">
    <source>
        <dbReference type="EMBL" id="GGF66295.1"/>
    </source>
</evidence>
<feature type="domain" description="Gfo/Idh/MocA-like oxidoreductase C-terminal" evidence="4">
    <location>
        <begin position="269"/>
        <end position="326"/>
    </location>
</feature>
<dbReference type="PANTHER" id="PTHR42840">
    <property type="entry name" value="NAD(P)-BINDING ROSSMANN-FOLD SUPERFAMILY PROTEIN-RELATED"/>
    <property type="match status" value="1"/>
</dbReference>
<keyword evidence="2" id="KW-0560">Oxidoreductase</keyword>
<dbReference type="SUPFAM" id="SSF55347">
    <property type="entry name" value="Glyceraldehyde-3-phosphate dehydrogenase-like, C-terminal domain"/>
    <property type="match status" value="1"/>
</dbReference>
<dbReference type="InterPro" id="IPR004104">
    <property type="entry name" value="Gfo/Idh/MocA-like_OxRdtase_C"/>
</dbReference>
<dbReference type="Pfam" id="PF22725">
    <property type="entry name" value="GFO_IDH_MocA_C3"/>
    <property type="match status" value="1"/>
</dbReference>
<dbReference type="Gene3D" id="3.40.50.720">
    <property type="entry name" value="NAD(P)-binding Rossmann-like Domain"/>
    <property type="match status" value="1"/>
</dbReference>
<name>A0ABQ1VIT8_9RHOB</name>
<gene>
    <name evidence="6" type="primary">idhA</name>
    <name evidence="6" type="ORF">GCM10011402_18090</name>
</gene>
<protein>
    <submittedName>
        <fullName evidence="6">Inositol 2-dehydrogenase</fullName>
    </submittedName>
</protein>
<evidence type="ECO:0000259" key="3">
    <source>
        <dbReference type="Pfam" id="PF01408"/>
    </source>
</evidence>
<feature type="domain" description="GFO/IDH/MocA-like oxidoreductase" evidence="5">
    <location>
        <begin position="125"/>
        <end position="241"/>
    </location>
</feature>
<dbReference type="InterPro" id="IPR036291">
    <property type="entry name" value="NAD(P)-bd_dom_sf"/>
</dbReference>
<evidence type="ECO:0000256" key="1">
    <source>
        <dbReference type="ARBA" id="ARBA00010928"/>
    </source>
</evidence>
<dbReference type="SUPFAM" id="SSF51735">
    <property type="entry name" value="NAD(P)-binding Rossmann-fold domains"/>
    <property type="match status" value="1"/>
</dbReference>
<comment type="caution">
    <text evidence="6">The sequence shown here is derived from an EMBL/GenBank/DDBJ whole genome shotgun (WGS) entry which is preliminary data.</text>
</comment>
<evidence type="ECO:0000313" key="7">
    <source>
        <dbReference type="Proteomes" id="UP000640509"/>
    </source>
</evidence>
<evidence type="ECO:0000259" key="4">
    <source>
        <dbReference type="Pfam" id="PF02894"/>
    </source>
</evidence>
<dbReference type="Gene3D" id="3.30.360.10">
    <property type="entry name" value="Dihydrodipicolinate Reductase, domain 2"/>
    <property type="match status" value="1"/>
</dbReference>
<accession>A0ABQ1VIT8</accession>
<organism evidence="6 7">
    <name type="scientific">Paracoccus acridae</name>
    <dbReference type="NCBI Taxonomy" id="1795310"/>
    <lineage>
        <taxon>Bacteria</taxon>
        <taxon>Pseudomonadati</taxon>
        <taxon>Pseudomonadota</taxon>
        <taxon>Alphaproteobacteria</taxon>
        <taxon>Rhodobacterales</taxon>
        <taxon>Paracoccaceae</taxon>
        <taxon>Paracoccus</taxon>
    </lineage>
</organism>
<dbReference type="EMBL" id="BMIV01000005">
    <property type="protein sequence ID" value="GGF66295.1"/>
    <property type="molecule type" value="Genomic_DNA"/>
</dbReference>
<dbReference type="InterPro" id="IPR055170">
    <property type="entry name" value="GFO_IDH_MocA-like_dom"/>
</dbReference>
<dbReference type="Pfam" id="PF01408">
    <property type="entry name" value="GFO_IDH_MocA"/>
    <property type="match status" value="1"/>
</dbReference>
<dbReference type="RefSeq" id="WP_188714822.1">
    <property type="nucleotide sequence ID" value="NZ_BMIV01000005.1"/>
</dbReference>
<dbReference type="Proteomes" id="UP000640509">
    <property type="component" value="Unassembled WGS sequence"/>
</dbReference>
<reference evidence="7" key="1">
    <citation type="journal article" date="2019" name="Int. J. Syst. Evol. Microbiol.">
        <title>The Global Catalogue of Microorganisms (GCM) 10K type strain sequencing project: providing services to taxonomists for standard genome sequencing and annotation.</title>
        <authorList>
            <consortium name="The Broad Institute Genomics Platform"/>
            <consortium name="The Broad Institute Genome Sequencing Center for Infectious Disease"/>
            <person name="Wu L."/>
            <person name="Ma J."/>
        </authorList>
    </citation>
    <scope>NUCLEOTIDE SEQUENCE [LARGE SCALE GENOMIC DNA]</scope>
    <source>
        <strain evidence="7">CGMCC 1.15419</strain>
    </source>
</reference>
<proteinExistence type="inferred from homology"/>
<dbReference type="Pfam" id="PF02894">
    <property type="entry name" value="GFO_IDH_MocA_C"/>
    <property type="match status" value="1"/>
</dbReference>
<dbReference type="InterPro" id="IPR000683">
    <property type="entry name" value="Gfo/Idh/MocA-like_OxRdtase_N"/>
</dbReference>
<evidence type="ECO:0000256" key="2">
    <source>
        <dbReference type="ARBA" id="ARBA00023002"/>
    </source>
</evidence>
<keyword evidence="7" id="KW-1185">Reference proteome</keyword>
<sequence length="332" mass="35684">MTRLAVFGAGRIGAVHAMNAAAIPGVAVVHLVDPVADCDALAARIGARRSDAHDALSDDLDGIVICSSTDSHAELLLAAAERGLAVFCEKPISLDWPTVVRVTDAVEASGIRCMLGFQRRYDPNFRAVRDRIASGRSGRLEQLVMHTRDPGPPPIDYVRRSGGMLRDQAIHDFDQARYICGEEIATVYALGNCQVDPAIGEAGDIDTLAVTMLTRSGRMVTMTNNRRGPLGYDQRLEAHCAAEVLFIDNRPQTDLRIAGPTGQMTAPPMDYFIARFEAAYRAEMEAFAAWLQGGPAPLAGIRDGFEAQRLAEAAVASIATGQPVDLEGGWQP</sequence>
<comment type="similarity">
    <text evidence="1">Belongs to the Gfo/Idh/MocA family.</text>
</comment>
<feature type="domain" description="Gfo/Idh/MocA-like oxidoreductase N-terminal" evidence="3">
    <location>
        <begin position="3"/>
        <end position="117"/>
    </location>
</feature>
<dbReference type="PANTHER" id="PTHR42840:SF3">
    <property type="entry name" value="BINDING ROSSMANN FOLD OXIDOREDUCTASE, PUTATIVE (AFU_ORTHOLOGUE AFUA_2G10240)-RELATED"/>
    <property type="match status" value="1"/>
</dbReference>
<evidence type="ECO:0000259" key="5">
    <source>
        <dbReference type="Pfam" id="PF22725"/>
    </source>
</evidence>